<dbReference type="EMBL" id="GL377312">
    <property type="protein sequence ID" value="EFI92661.1"/>
    <property type="molecule type" value="Genomic_DNA"/>
</dbReference>
<dbReference type="OrthoDB" id="184880at2759"/>
<evidence type="ECO:0008006" key="3">
    <source>
        <dbReference type="Google" id="ProtNLM"/>
    </source>
</evidence>
<dbReference type="VEuPathDB" id="FungiDB:SCHCODRAFT_01175504"/>
<dbReference type="InterPro" id="IPR029063">
    <property type="entry name" value="SAM-dependent_MTases_sf"/>
</dbReference>
<dbReference type="Proteomes" id="UP000007431">
    <property type="component" value="Unassembled WGS sequence"/>
</dbReference>
<organism evidence="2">
    <name type="scientific">Schizophyllum commune (strain H4-8 / FGSC 9210)</name>
    <name type="common">Split gill fungus</name>
    <dbReference type="NCBI Taxonomy" id="578458"/>
    <lineage>
        <taxon>Eukaryota</taxon>
        <taxon>Fungi</taxon>
        <taxon>Dikarya</taxon>
        <taxon>Basidiomycota</taxon>
        <taxon>Agaricomycotina</taxon>
        <taxon>Agaricomycetes</taxon>
        <taxon>Agaricomycetidae</taxon>
        <taxon>Agaricales</taxon>
        <taxon>Schizophyllaceae</taxon>
        <taxon>Schizophyllum</taxon>
    </lineage>
</organism>
<dbReference type="HOGENOM" id="CLU_1866291_0_0_1"/>
<evidence type="ECO:0000313" key="2">
    <source>
        <dbReference type="Proteomes" id="UP000007431"/>
    </source>
</evidence>
<dbReference type="RefSeq" id="XP_003027564.1">
    <property type="nucleotide sequence ID" value="XM_003027518.1"/>
</dbReference>
<dbReference type="InParanoid" id="D8QHF0"/>
<name>D8QHF0_SCHCM</name>
<reference evidence="1 2" key="1">
    <citation type="journal article" date="2010" name="Nat. Biotechnol.">
        <title>Genome sequence of the model mushroom Schizophyllum commune.</title>
        <authorList>
            <person name="Ohm R.A."/>
            <person name="de Jong J.F."/>
            <person name="Lugones L.G."/>
            <person name="Aerts A."/>
            <person name="Kothe E."/>
            <person name="Stajich J.E."/>
            <person name="de Vries R.P."/>
            <person name="Record E."/>
            <person name="Levasseur A."/>
            <person name="Baker S.E."/>
            <person name="Bartholomew K.A."/>
            <person name="Coutinho P.M."/>
            <person name="Erdmann S."/>
            <person name="Fowler T.J."/>
            <person name="Gathman A.C."/>
            <person name="Lombard V."/>
            <person name="Henrissat B."/>
            <person name="Knabe N."/>
            <person name="Kuees U."/>
            <person name="Lilly W.W."/>
            <person name="Lindquist E."/>
            <person name="Lucas S."/>
            <person name="Magnuson J.K."/>
            <person name="Piumi F."/>
            <person name="Raudaskoski M."/>
            <person name="Salamov A."/>
            <person name="Schmutz J."/>
            <person name="Schwarze F.W.M.R."/>
            <person name="vanKuyk P.A."/>
            <person name="Horton J.S."/>
            <person name="Grigoriev I.V."/>
            <person name="Woesten H.A.B."/>
        </authorList>
    </citation>
    <scope>NUCLEOTIDE SEQUENCE [LARGE SCALE GENOMIC DNA]</scope>
    <source>
        <strain evidence="2">H4-8 / FGSC 9210</strain>
    </source>
</reference>
<dbReference type="KEGG" id="scm:SCHCO_01175504"/>
<sequence>MPSPWPQDCAMEAESHRSHYLLTYDSEESQHDMIIRAFDGRLITAPVDILPSTKVLDSATGTGIWTLQASARYPDASFTGIDIESANFPVSPPPDTEFLVHSITALPEEWSSTFDLVHQRLLISSLCAEQSEKHIAS</sequence>
<dbReference type="AlphaFoldDB" id="D8QHF0"/>
<dbReference type="Gene3D" id="3.40.50.150">
    <property type="entry name" value="Vaccinia Virus protein VP39"/>
    <property type="match status" value="1"/>
</dbReference>
<keyword evidence="2" id="KW-1185">Reference proteome</keyword>
<protein>
    <recommendedName>
        <fullName evidence="3">Methyltransferase domain-containing protein</fullName>
    </recommendedName>
</protein>
<gene>
    <name evidence="1" type="ORF">SCHCODRAFT_113298</name>
</gene>
<proteinExistence type="predicted"/>
<evidence type="ECO:0000313" key="1">
    <source>
        <dbReference type="EMBL" id="EFI92661.1"/>
    </source>
</evidence>
<feature type="non-terminal residue" evidence="1">
    <location>
        <position position="137"/>
    </location>
</feature>
<dbReference type="GeneID" id="9597336"/>
<dbReference type="SUPFAM" id="SSF53335">
    <property type="entry name" value="S-adenosyl-L-methionine-dependent methyltransferases"/>
    <property type="match status" value="1"/>
</dbReference>
<accession>D8QHF0</accession>